<dbReference type="InterPro" id="IPR013785">
    <property type="entry name" value="Aldolase_TIM"/>
</dbReference>
<dbReference type="InterPro" id="IPR049489">
    <property type="entry name" value="FabD-like_helical_ins"/>
</dbReference>
<dbReference type="CDD" id="cd04742">
    <property type="entry name" value="NPD_FabD"/>
    <property type="match status" value="1"/>
</dbReference>
<comment type="caution">
    <text evidence="2">The sequence shown here is derived from an EMBL/GenBank/DDBJ whole genome shotgun (WGS) entry which is preliminary data.</text>
</comment>
<feature type="domain" description="[Acyl-carrier-protein] S-malonyltransferase-like inserted helical" evidence="1">
    <location>
        <begin position="336"/>
        <end position="416"/>
    </location>
</feature>
<sequence length="473" mass="52430">MATPADTQDGVQGALIGNIKAHELGASSFRERYGLQYAYMAGSMYRGISSKELVVALGKANLLGCLGAAGMSLEQIRRDLGYIQSNLPSDRMYGANLICHLSRPTIEMDRVELFIEMGVRCIEAAAFMVMTPALVYYRLQGLSKASDGTIQCQNHIIAKVSRPEVAKAFLNPAPMDIVQKLLAQGKITQEQAELSQQIPMSHDICVEADSGGHTDQGVACVLFPAIALIRDEMQQKYPHTGRIHVGLGGGIGAPQAVVSAFMMDADFILTGSINQCTVESGASPEVKDLLANINVQDTDYAPAGDMFEIGARVQVLKKGVFFPARGNKLYNLYKQHDSWFDIPEQTRQQIERSFFHKSFEEVWQEVIEHNERKGQLKNLEEAQSNDKHKMALAFRWYFAYTNRLAINGDLSDKANFQVHTGPALGAFNQWVKGTELASWQNRHVDKIAEKLMCAAAEQLNNQLNSLFKNNHNK</sequence>
<dbReference type="Pfam" id="PF21607">
    <property type="entry name" value="FabD_helical_ins"/>
    <property type="match status" value="1"/>
</dbReference>
<dbReference type="InterPro" id="IPR014179">
    <property type="entry name" value="PfaD-like_TIM-barrel"/>
</dbReference>
<dbReference type="SUPFAM" id="SSF51412">
    <property type="entry name" value="Inosine monophosphate dehydrogenase (IMPDH)"/>
    <property type="match status" value="1"/>
</dbReference>
<evidence type="ECO:0000259" key="1">
    <source>
        <dbReference type="Pfam" id="PF21607"/>
    </source>
</evidence>
<protein>
    <recommendedName>
        <fullName evidence="1">[Acyl-carrier-protein] S-malonyltransferase-like inserted helical domain-containing protein</fullName>
    </recommendedName>
</protein>
<dbReference type="Proteomes" id="UP000093366">
    <property type="component" value="Unassembled WGS sequence"/>
</dbReference>
<dbReference type="NCBIfam" id="TIGR02814">
    <property type="entry name" value="pfaD_fam"/>
    <property type="match status" value="1"/>
</dbReference>
<dbReference type="Gene3D" id="3.20.20.70">
    <property type="entry name" value="Aldolase class I"/>
    <property type="match status" value="1"/>
</dbReference>
<gene>
    <name evidence="2" type="ORF">A7985_22705</name>
</gene>
<evidence type="ECO:0000313" key="3">
    <source>
        <dbReference type="Proteomes" id="UP000093366"/>
    </source>
</evidence>
<dbReference type="PANTHER" id="PTHR32332">
    <property type="entry name" value="2-NITROPROPANE DIOXYGENASE"/>
    <property type="match status" value="1"/>
</dbReference>
<evidence type="ECO:0000313" key="2">
    <source>
        <dbReference type="EMBL" id="OCQ18850.1"/>
    </source>
</evidence>
<reference evidence="3" key="1">
    <citation type="submission" date="2016-07" db="EMBL/GenBank/DDBJ databases">
        <authorList>
            <person name="Florea S."/>
            <person name="Webb J.S."/>
            <person name="Jaromczyk J."/>
            <person name="Schardl C.L."/>
        </authorList>
    </citation>
    <scope>NUCLEOTIDE SEQUENCE [LARGE SCALE GENOMIC DNA]</scope>
    <source>
        <strain evidence="3">IPB1</strain>
    </source>
</reference>
<dbReference type="EMBL" id="MAUJ01000012">
    <property type="protein sequence ID" value="OCQ18850.1"/>
    <property type="molecule type" value="Genomic_DNA"/>
</dbReference>
<accession>A0A1C0TK02</accession>
<dbReference type="AlphaFoldDB" id="A0A1C0TK02"/>
<proteinExistence type="predicted"/>
<organism evidence="2 3">
    <name type="scientific">Pseudoalteromonas luteoviolacea</name>
    <dbReference type="NCBI Taxonomy" id="43657"/>
    <lineage>
        <taxon>Bacteria</taxon>
        <taxon>Pseudomonadati</taxon>
        <taxon>Pseudomonadota</taxon>
        <taxon>Gammaproteobacteria</taxon>
        <taxon>Alteromonadales</taxon>
        <taxon>Pseudoalteromonadaceae</taxon>
        <taxon>Pseudoalteromonas</taxon>
    </lineage>
</organism>
<name>A0A1C0TK02_9GAMM</name>
<dbReference type="PANTHER" id="PTHR32332:SF20">
    <property type="entry name" value="2-NITROPROPANE DIOXYGENASE-LIKE PROTEIN"/>
    <property type="match status" value="1"/>
</dbReference>